<dbReference type="AlphaFoldDB" id="E0NVN5"/>
<dbReference type="Proteomes" id="UP000004394">
    <property type="component" value="Unassembled WGS sequence"/>
</dbReference>
<gene>
    <name evidence="1" type="ORF">HMPREF0658_2240</name>
</gene>
<reference evidence="1" key="1">
    <citation type="submission" date="2010-07" db="EMBL/GenBank/DDBJ databases">
        <authorList>
            <person name="Muzny D."/>
            <person name="Qin X."/>
            <person name="Deng J."/>
            <person name="Jiang H."/>
            <person name="Liu Y."/>
            <person name="Qu J."/>
            <person name="Song X.-Z."/>
            <person name="Zhang L."/>
            <person name="Thornton R."/>
            <person name="Coyle M."/>
            <person name="Francisco L."/>
            <person name="Jackson L."/>
            <person name="Javaid M."/>
            <person name="Korchina V."/>
            <person name="Kovar C."/>
            <person name="Mata R."/>
            <person name="Mathew T."/>
            <person name="Ngo R."/>
            <person name="Nguyen L."/>
            <person name="Nguyen N."/>
            <person name="Okwuonu G."/>
            <person name="Ongeri F."/>
            <person name="Pham C."/>
            <person name="Simmons D."/>
            <person name="Wilczek-Boney K."/>
            <person name="Hale W."/>
            <person name="Jakkamsetti A."/>
            <person name="Pham P."/>
            <person name="Ruth R."/>
            <person name="San Lucas F."/>
            <person name="Warren J."/>
            <person name="Zhang J."/>
            <person name="Zhao Z."/>
            <person name="Zhou C."/>
            <person name="Zhu D."/>
            <person name="Lee S."/>
            <person name="Bess C."/>
            <person name="Blankenburg K."/>
            <person name="Forbes L."/>
            <person name="Fu Q."/>
            <person name="Gubbala S."/>
            <person name="Hirani K."/>
            <person name="Jayaseelan J.C."/>
            <person name="Lara F."/>
            <person name="Munidasa M."/>
            <person name="Palculict T."/>
            <person name="Patil S."/>
            <person name="Pu L.-L."/>
            <person name="Saada N."/>
            <person name="Tang L."/>
            <person name="Weissenberger G."/>
            <person name="Zhu Y."/>
            <person name="Hemphill L."/>
            <person name="Shang Y."/>
            <person name="Youmans B."/>
            <person name="Ayvaz T."/>
            <person name="Ross M."/>
            <person name="Santibanez J."/>
            <person name="Aqrawi P."/>
            <person name="Gross S."/>
            <person name="Joshi V."/>
            <person name="Fowler G."/>
            <person name="Nazareth L."/>
            <person name="Reid J."/>
            <person name="Worley K."/>
            <person name="Petrosino J."/>
            <person name="Highlander S."/>
            <person name="Gibbs R."/>
        </authorList>
    </citation>
    <scope>NUCLEOTIDE SEQUENCE [LARGE SCALE GENOMIC DNA]</scope>
    <source>
        <strain evidence="1">DSM 16973</strain>
    </source>
</reference>
<name>E0NVN5_9BACT</name>
<accession>E0NVN5</accession>
<organism evidence="1 2">
    <name type="scientific">Hoylesella marshii DSM 16973 = JCM 13450</name>
    <dbReference type="NCBI Taxonomy" id="862515"/>
    <lineage>
        <taxon>Bacteria</taxon>
        <taxon>Pseudomonadati</taxon>
        <taxon>Bacteroidota</taxon>
        <taxon>Bacteroidia</taxon>
        <taxon>Bacteroidales</taxon>
        <taxon>Prevotellaceae</taxon>
        <taxon>Hoylesella</taxon>
    </lineage>
</organism>
<dbReference type="BioCyc" id="PMAR862515-HMP:GMOO-2273-MONOMER"/>
<protein>
    <submittedName>
        <fullName evidence="1">Uncharacterized protein</fullName>
    </submittedName>
</protein>
<dbReference type="HOGENOM" id="CLU_764745_0_0_10"/>
<keyword evidence="2" id="KW-1185">Reference proteome</keyword>
<evidence type="ECO:0000313" key="1">
    <source>
        <dbReference type="EMBL" id="EFM00817.1"/>
    </source>
</evidence>
<evidence type="ECO:0000313" key="2">
    <source>
        <dbReference type="Proteomes" id="UP000004394"/>
    </source>
</evidence>
<dbReference type="EMBL" id="AEEI01000064">
    <property type="protein sequence ID" value="EFM00817.1"/>
    <property type="molecule type" value="Genomic_DNA"/>
</dbReference>
<comment type="caution">
    <text evidence="1">The sequence shown here is derived from an EMBL/GenBank/DDBJ whole genome shotgun (WGS) entry which is preliminary data.</text>
</comment>
<proteinExistence type="predicted"/>
<sequence>MIRLYQRKRDKRLKFVTSNINKKIIMRKPFLLASFALFTALSAFPMKEIAGEFQPWDANCQILGNNIAFMTEWNGVTFKFFDKDGCVFEGGTDFSEYDMLVLKLKDASCMFKIKTEYTDGTTQQDSWGAERAITPGLLVAGIDLNPEHKKNVKDFFLQSADYPGMIIVEKVIACTKAEYEQMLKEEKAKRFDLTLKKVNEGGGADYDSATKTISIKDDWAHKGWYFNDQFRDFSLFDMFVIQFAQPTVTEGEIGIEYDGEGAQTTTSKFEAGASQVNVHLSKDKNKLRQVYVKGPSGAMFVLKGARFATNDEVTPIKRIDNEKASTDTQTRYYSLDGRELKQPAKGLHIEKKNGRAQKVFRR</sequence>